<dbReference type="InterPro" id="IPR001841">
    <property type="entry name" value="Znf_RING"/>
</dbReference>
<evidence type="ECO:0000256" key="9">
    <source>
        <dbReference type="ARBA" id="ARBA00023242"/>
    </source>
</evidence>
<dbReference type="CDD" id="cd16503">
    <property type="entry name" value="RING-HC_CHFR"/>
    <property type="match status" value="1"/>
</dbReference>
<evidence type="ECO:0000256" key="14">
    <source>
        <dbReference type="SAM" id="MobiDB-lite"/>
    </source>
</evidence>
<evidence type="ECO:0000256" key="5">
    <source>
        <dbReference type="ARBA" id="ARBA00022618"/>
    </source>
</evidence>
<dbReference type="GO" id="GO:0061630">
    <property type="term" value="F:ubiquitin protein ligase activity"/>
    <property type="evidence" value="ECO:0007669"/>
    <property type="project" value="UniProtKB-EC"/>
</dbReference>
<dbReference type="EC" id="2.3.2.27" evidence="4"/>
<reference evidence="17" key="1">
    <citation type="submission" date="2021-09" db="EMBL/GenBank/DDBJ databases">
        <authorList>
            <consortium name="AG Swart"/>
            <person name="Singh M."/>
            <person name="Singh A."/>
            <person name="Seah K."/>
            <person name="Emmerich C."/>
        </authorList>
    </citation>
    <scope>NUCLEOTIDE SEQUENCE</scope>
    <source>
        <strain evidence="17">ATCC30299</strain>
    </source>
</reference>
<organism evidence="17 18">
    <name type="scientific">Blepharisma stoltei</name>
    <dbReference type="NCBI Taxonomy" id="1481888"/>
    <lineage>
        <taxon>Eukaryota</taxon>
        <taxon>Sar</taxon>
        <taxon>Alveolata</taxon>
        <taxon>Ciliophora</taxon>
        <taxon>Postciliodesmatophora</taxon>
        <taxon>Heterotrichea</taxon>
        <taxon>Heterotrichida</taxon>
        <taxon>Blepharismidae</taxon>
        <taxon>Blepharisma</taxon>
    </lineage>
</organism>
<dbReference type="Pfam" id="PF17979">
    <property type="entry name" value="zf-CRD"/>
    <property type="match status" value="1"/>
</dbReference>
<dbReference type="SUPFAM" id="SSF57850">
    <property type="entry name" value="RING/U-box"/>
    <property type="match status" value="1"/>
</dbReference>
<dbReference type="PANTHER" id="PTHR16079">
    <property type="entry name" value="UBIQUITIN LIGASE PROTEIN CHFR"/>
    <property type="match status" value="1"/>
</dbReference>
<keyword evidence="9" id="KW-0539">Nucleus</keyword>
<evidence type="ECO:0000313" key="17">
    <source>
        <dbReference type="EMBL" id="CAG9332748.1"/>
    </source>
</evidence>
<accession>A0AAU9K2I9</accession>
<dbReference type="Pfam" id="PF13923">
    <property type="entry name" value="zf-C3HC4_2"/>
    <property type="match status" value="1"/>
</dbReference>
<evidence type="ECO:0000256" key="6">
    <source>
        <dbReference type="ARBA" id="ARBA00022679"/>
    </source>
</evidence>
<feature type="compositionally biased region" description="Basic and acidic residues" evidence="14">
    <location>
        <begin position="132"/>
        <end position="147"/>
    </location>
</feature>
<protein>
    <recommendedName>
        <fullName evidence="4">RING-type E3 ubiquitin transferase</fullName>
        <ecNumber evidence="4">2.3.2.27</ecNumber>
    </recommendedName>
    <alternativeName>
        <fullName evidence="12">Checkpoint with forkhead and RING finger domains protein</fullName>
    </alternativeName>
    <alternativeName>
        <fullName evidence="11">RING-type E3 ubiquitin transferase CHFR</fullName>
    </alternativeName>
</protein>
<dbReference type="InterPro" id="IPR040909">
    <property type="entry name" value="CHFR_Znf-CRD"/>
</dbReference>
<keyword evidence="13" id="KW-0479">Metal-binding</keyword>
<dbReference type="InterPro" id="IPR008984">
    <property type="entry name" value="SMAD_FHA_dom_sf"/>
</dbReference>
<dbReference type="EMBL" id="CAJZBQ010000055">
    <property type="protein sequence ID" value="CAG9332748.1"/>
    <property type="molecule type" value="Genomic_DNA"/>
</dbReference>
<keyword evidence="5" id="KW-0132">Cell division</keyword>
<keyword evidence="18" id="KW-1185">Reference proteome</keyword>
<keyword evidence="8" id="KW-0833">Ubl conjugation pathway</keyword>
<evidence type="ECO:0000256" key="11">
    <source>
        <dbReference type="ARBA" id="ARBA00029800"/>
    </source>
</evidence>
<evidence type="ECO:0000256" key="7">
    <source>
        <dbReference type="ARBA" id="ARBA00022776"/>
    </source>
</evidence>
<evidence type="ECO:0000256" key="13">
    <source>
        <dbReference type="PROSITE-ProRule" id="PRU00175"/>
    </source>
</evidence>
<dbReference type="Proteomes" id="UP001162131">
    <property type="component" value="Unassembled WGS sequence"/>
</dbReference>
<comment type="catalytic activity">
    <reaction evidence="1">
        <text>S-ubiquitinyl-[E2 ubiquitin-conjugating enzyme]-L-cysteine + [acceptor protein]-L-lysine = [E2 ubiquitin-conjugating enzyme]-L-cysteine + N(6)-ubiquitinyl-[acceptor protein]-L-lysine.</text>
        <dbReference type="EC" id="2.3.2.27"/>
    </reaction>
</comment>
<comment type="subcellular location">
    <subcellularLocation>
        <location evidence="2">Nucleus</location>
    </subcellularLocation>
</comment>
<comment type="pathway">
    <text evidence="3">Protein modification; protein ubiquitination.</text>
</comment>
<evidence type="ECO:0000259" key="16">
    <source>
        <dbReference type="PROSITE" id="PS50089"/>
    </source>
</evidence>
<feature type="region of interest" description="Disordered" evidence="14">
    <location>
        <begin position="125"/>
        <end position="147"/>
    </location>
</feature>
<keyword evidence="6" id="KW-0808">Transferase</keyword>
<dbReference type="InterPro" id="IPR000253">
    <property type="entry name" value="FHA_dom"/>
</dbReference>
<dbReference type="GO" id="GO:0051301">
    <property type="term" value="P:cell division"/>
    <property type="evidence" value="ECO:0007669"/>
    <property type="project" value="UniProtKB-KW"/>
</dbReference>
<dbReference type="GO" id="GO:0006511">
    <property type="term" value="P:ubiquitin-dependent protein catabolic process"/>
    <property type="evidence" value="ECO:0007669"/>
    <property type="project" value="TreeGrafter"/>
</dbReference>
<evidence type="ECO:0000256" key="2">
    <source>
        <dbReference type="ARBA" id="ARBA00004123"/>
    </source>
</evidence>
<sequence length="499" mass="56536">MANQLPPNTANGDSEEIVAKLVSSNEKTAQTYDIRPSTTSVTFGRAPGSTIILRDVKCSGRHCTITIVKANDDYEFLIEDTSSNGTFINGNLIGRGKSSKAAFGDILTILREAQVGPDDKIEFVIQKPTQKRAREPEEDKSNKKSNMDSKLEEEIKCLICMEVMYQPVTLFPCLHNYCGGCFSDWKQRSLECPNCRTKAKEVKKNHFLVNLIDIFLKEHPDAQRPAEELKDLDEHNEFKADRVKLAKDGFNSDGSASSGEEEEKKTPTTPARGRGRGKGIQGGTRPLAVAQAQNIRQNICRQCQRRVDNFQCQANQAHVQCSTCHQYMPLRPNNRQSCEVCKKYFCNLYWQSGAKCRNGLGAIETYTPTTFTAIPPKAINENKFEQTVLGDYLRAKRINFQRVANEMLTAMEQNQWNMNLNGNQVMLHKNSLVCPECALSVWNELLYKYREKIPPNELPAIVGQRQDCWYGRECRTQIHNIVHAQKLNHICPPTRLQPK</sequence>
<feature type="domain" description="FHA" evidence="15">
    <location>
        <begin position="41"/>
        <end position="93"/>
    </location>
</feature>
<dbReference type="PANTHER" id="PTHR16079:SF4">
    <property type="entry name" value="E3 UBIQUITIN-PROTEIN LIGASE CHFR"/>
    <property type="match status" value="1"/>
</dbReference>
<comment type="caution">
    <text evidence="17">The sequence shown here is derived from an EMBL/GenBank/DDBJ whole genome shotgun (WGS) entry which is preliminary data.</text>
</comment>
<dbReference type="Gene3D" id="3.30.40.140">
    <property type="match status" value="1"/>
</dbReference>
<proteinExistence type="predicted"/>
<dbReference type="GO" id="GO:0005634">
    <property type="term" value="C:nucleus"/>
    <property type="evidence" value="ECO:0007669"/>
    <property type="project" value="UniProtKB-SubCell"/>
</dbReference>
<dbReference type="Pfam" id="PF00498">
    <property type="entry name" value="FHA"/>
    <property type="match status" value="1"/>
</dbReference>
<evidence type="ECO:0000256" key="8">
    <source>
        <dbReference type="ARBA" id="ARBA00022786"/>
    </source>
</evidence>
<dbReference type="PROSITE" id="PS50006">
    <property type="entry name" value="FHA_DOMAIN"/>
    <property type="match status" value="1"/>
</dbReference>
<keyword evidence="13" id="KW-0862">Zinc</keyword>
<evidence type="ECO:0000313" key="18">
    <source>
        <dbReference type="Proteomes" id="UP001162131"/>
    </source>
</evidence>
<gene>
    <name evidence="17" type="ORF">BSTOLATCC_MIC57040</name>
</gene>
<evidence type="ECO:0000256" key="3">
    <source>
        <dbReference type="ARBA" id="ARBA00004906"/>
    </source>
</evidence>
<dbReference type="SMART" id="SM00184">
    <property type="entry name" value="RING"/>
    <property type="match status" value="1"/>
</dbReference>
<evidence type="ECO:0000256" key="10">
    <source>
        <dbReference type="ARBA" id="ARBA00023306"/>
    </source>
</evidence>
<dbReference type="SUPFAM" id="SSF49879">
    <property type="entry name" value="SMAD/FHA domain"/>
    <property type="match status" value="1"/>
</dbReference>
<keyword evidence="13" id="KW-0863">Zinc-finger</keyword>
<evidence type="ECO:0000256" key="12">
    <source>
        <dbReference type="ARBA" id="ARBA00031332"/>
    </source>
</evidence>
<dbReference type="FunFam" id="3.30.40.10:FF:000203">
    <property type="entry name" value="E3 ubiquitin-protein ligase CHFR isoform X1"/>
    <property type="match status" value="1"/>
</dbReference>
<dbReference type="InterPro" id="IPR013083">
    <property type="entry name" value="Znf_RING/FYVE/PHD"/>
</dbReference>
<evidence type="ECO:0000256" key="1">
    <source>
        <dbReference type="ARBA" id="ARBA00000900"/>
    </source>
</evidence>
<dbReference type="PROSITE" id="PS50089">
    <property type="entry name" value="ZF_RING_2"/>
    <property type="match status" value="1"/>
</dbReference>
<dbReference type="Gene3D" id="2.60.200.20">
    <property type="match status" value="1"/>
</dbReference>
<evidence type="ECO:0000256" key="4">
    <source>
        <dbReference type="ARBA" id="ARBA00012483"/>
    </source>
</evidence>
<evidence type="ECO:0000259" key="15">
    <source>
        <dbReference type="PROSITE" id="PS50006"/>
    </source>
</evidence>
<feature type="region of interest" description="Disordered" evidence="14">
    <location>
        <begin position="248"/>
        <end position="284"/>
    </location>
</feature>
<name>A0AAU9K2I9_9CILI</name>
<keyword evidence="7" id="KW-0498">Mitosis</keyword>
<dbReference type="Gene3D" id="3.30.40.10">
    <property type="entry name" value="Zinc/RING finger domain, C3HC4 (zinc finger)"/>
    <property type="match status" value="1"/>
</dbReference>
<dbReference type="SMART" id="SM00240">
    <property type="entry name" value="FHA"/>
    <property type="match status" value="1"/>
</dbReference>
<feature type="domain" description="RING-type" evidence="16">
    <location>
        <begin position="157"/>
        <end position="196"/>
    </location>
</feature>
<dbReference type="AlphaFoldDB" id="A0AAU9K2I9"/>
<dbReference type="InterPro" id="IPR052256">
    <property type="entry name" value="E3_ubiquitin-ligase_CHFR"/>
</dbReference>
<keyword evidence="10" id="KW-0131">Cell cycle</keyword>
<dbReference type="GO" id="GO:0016567">
    <property type="term" value="P:protein ubiquitination"/>
    <property type="evidence" value="ECO:0007669"/>
    <property type="project" value="TreeGrafter"/>
</dbReference>
<dbReference type="GO" id="GO:0008270">
    <property type="term" value="F:zinc ion binding"/>
    <property type="evidence" value="ECO:0007669"/>
    <property type="project" value="UniProtKB-KW"/>
</dbReference>